<dbReference type="InterPro" id="IPR013113">
    <property type="entry name" value="SIP_FAD-bd"/>
</dbReference>
<gene>
    <name evidence="3" type="ORF">J9B83_05945</name>
</gene>
<dbReference type="InterPro" id="IPR007037">
    <property type="entry name" value="SIP_rossman_dom"/>
</dbReference>
<dbReference type="PANTHER" id="PTHR30157">
    <property type="entry name" value="FERRIC REDUCTASE, NADPH-DEPENDENT"/>
    <property type="match status" value="1"/>
</dbReference>
<name>A0ABS5HBQ5_9GAMM</name>
<comment type="similarity">
    <text evidence="1">Belongs to the SIP oxidoreductase family.</text>
</comment>
<dbReference type="CDD" id="cd06193">
    <property type="entry name" value="siderophore_interacting"/>
    <property type="match status" value="1"/>
</dbReference>
<dbReference type="Proteomes" id="UP000679722">
    <property type="component" value="Unassembled WGS sequence"/>
</dbReference>
<keyword evidence="4" id="KW-1185">Reference proteome</keyword>
<dbReference type="InterPro" id="IPR017938">
    <property type="entry name" value="Riboflavin_synthase-like_b-brl"/>
</dbReference>
<comment type="caution">
    <text evidence="3">The sequence shown here is derived from an EMBL/GenBank/DDBJ whole genome shotgun (WGS) entry which is preliminary data.</text>
</comment>
<dbReference type="Gene3D" id="2.40.30.10">
    <property type="entry name" value="Translation factors"/>
    <property type="match status" value="1"/>
</dbReference>
<dbReference type="InterPro" id="IPR017927">
    <property type="entry name" value="FAD-bd_FR_type"/>
</dbReference>
<dbReference type="Pfam" id="PF04954">
    <property type="entry name" value="SIP"/>
    <property type="match status" value="1"/>
</dbReference>
<dbReference type="SUPFAM" id="SSF63380">
    <property type="entry name" value="Riboflavin synthase domain-like"/>
    <property type="match status" value="1"/>
</dbReference>
<evidence type="ECO:0000313" key="3">
    <source>
        <dbReference type="EMBL" id="MBR7888479.1"/>
    </source>
</evidence>
<dbReference type="Pfam" id="PF08021">
    <property type="entry name" value="FAD_binding_9"/>
    <property type="match status" value="1"/>
</dbReference>
<evidence type="ECO:0000313" key="4">
    <source>
        <dbReference type="Proteomes" id="UP000679722"/>
    </source>
</evidence>
<dbReference type="InterPro" id="IPR039374">
    <property type="entry name" value="SIP_fam"/>
</dbReference>
<evidence type="ECO:0000259" key="2">
    <source>
        <dbReference type="PROSITE" id="PS51384"/>
    </source>
</evidence>
<organism evidence="3 4">
    <name type="scientific">Marinomonas vulgaris</name>
    <dbReference type="NCBI Taxonomy" id="2823372"/>
    <lineage>
        <taxon>Bacteria</taxon>
        <taxon>Pseudomonadati</taxon>
        <taxon>Pseudomonadota</taxon>
        <taxon>Gammaproteobacteria</taxon>
        <taxon>Oceanospirillales</taxon>
        <taxon>Oceanospirillaceae</taxon>
        <taxon>Marinomonas</taxon>
    </lineage>
</organism>
<accession>A0ABS5HBQ5</accession>
<evidence type="ECO:0000256" key="1">
    <source>
        <dbReference type="ARBA" id="ARBA00035644"/>
    </source>
</evidence>
<dbReference type="RefSeq" id="WP_211535827.1">
    <property type="nucleotide sequence ID" value="NZ_JAGSSV010000005.1"/>
</dbReference>
<feature type="domain" description="FAD-binding FR-type" evidence="2">
    <location>
        <begin position="4"/>
        <end position="107"/>
    </location>
</feature>
<protein>
    <submittedName>
        <fullName evidence="3">Siderophore-interacting protein</fullName>
    </submittedName>
</protein>
<reference evidence="4" key="1">
    <citation type="submission" date="2023-07" db="EMBL/GenBank/DDBJ databases">
        <title>Marinomonas vulgaris A79, complete genome.</title>
        <authorList>
            <person name="Ying J.-J."/>
        </authorList>
    </citation>
    <scope>NUCLEOTIDE SEQUENCE [LARGE SCALE GENOMIC DNA]</scope>
    <source>
        <strain evidence="4">A79</strain>
    </source>
</reference>
<dbReference type="PANTHER" id="PTHR30157:SF0">
    <property type="entry name" value="NADPH-DEPENDENT FERRIC-CHELATE REDUCTASE"/>
    <property type="match status" value="1"/>
</dbReference>
<dbReference type="InterPro" id="IPR039261">
    <property type="entry name" value="FNR_nucleotide-bd"/>
</dbReference>
<proteinExistence type="inferred from homology"/>
<sequence>MSKPQPRELTVIQKTLITPHMLRITLGGDNINTIPDNQESGHIKLIFPQEGQRPLMRTYTIRQQRADEIDVDFVLHDEPGPASSWAQTAEVNDSILIGGPGPTKRIAKADWYLLIGDMTALPAISVNLAELPDNAIGYAVIEVISKDDIQPLPHPDGIEIIWVITPHPGENPANLLDQVTALKWYLGEASVWIACEFSSMKALRQYFRHDKPIARGLLYISSYWKLGNNEDQHKVHKRMDAESAD</sequence>
<dbReference type="EMBL" id="JAGSSV010000005">
    <property type="protein sequence ID" value="MBR7888479.1"/>
    <property type="molecule type" value="Genomic_DNA"/>
</dbReference>
<dbReference type="PROSITE" id="PS51384">
    <property type="entry name" value="FAD_FR"/>
    <property type="match status" value="1"/>
</dbReference>
<dbReference type="Gene3D" id="3.40.50.80">
    <property type="entry name" value="Nucleotide-binding domain of ferredoxin-NADP reductase (FNR) module"/>
    <property type="match status" value="1"/>
</dbReference>